<dbReference type="AlphaFoldDB" id="A0AAI8BD91"/>
<proteinExistence type="predicted"/>
<dbReference type="KEGG" id="bok:DM82_6378"/>
<dbReference type="GO" id="GO:0005737">
    <property type="term" value="C:cytoplasm"/>
    <property type="evidence" value="ECO:0007669"/>
    <property type="project" value="InterPro"/>
</dbReference>
<feature type="compositionally biased region" description="Polar residues" evidence="1">
    <location>
        <begin position="8"/>
        <end position="23"/>
    </location>
</feature>
<dbReference type="Pfam" id="PF08845">
    <property type="entry name" value="SymE_toxin"/>
    <property type="match status" value="1"/>
</dbReference>
<dbReference type="InterPro" id="IPR014944">
    <property type="entry name" value="Toxin_SymE-like"/>
</dbReference>
<feature type="region of interest" description="Disordered" evidence="1">
    <location>
        <begin position="1"/>
        <end position="23"/>
    </location>
</feature>
<reference evidence="3 4" key="1">
    <citation type="submission" date="2014-06" db="EMBL/GenBank/DDBJ databases">
        <authorList>
            <person name="Bishop-Lilly K.A."/>
            <person name="Broomall S.M."/>
            <person name="Chain P.S."/>
            <person name="Chertkov O."/>
            <person name="Coyne S.R."/>
            <person name="Daligault H.E."/>
            <person name="Davenport K.W."/>
            <person name="Erkkila T."/>
            <person name="Frey K.G."/>
            <person name="Gibbons H.S."/>
            <person name="Gu W."/>
            <person name="Jaissle J."/>
            <person name="Johnson S.L."/>
            <person name="Koroleva G.I."/>
            <person name="Ladner J.T."/>
            <person name="Lo C.-C."/>
            <person name="Minogue T.D."/>
            <person name="Munk C."/>
            <person name="Palacios G.F."/>
            <person name="Redden C.L."/>
            <person name="Rosenzweig C.N."/>
            <person name="Scholz M.B."/>
            <person name="Teshima H."/>
            <person name="Xu Y."/>
        </authorList>
    </citation>
    <scope>NUCLEOTIDE SEQUENCE [LARGE SCALE GENOMIC DNA]</scope>
    <source>
        <strain evidence="3 4">EO147</strain>
    </source>
</reference>
<sequence>MNEARAVSATNTHGPLTTTNSHQELTMADANLKARPTVTERFVTIQQSMRYRRSWRSPTIPPLYPWMKLAGRWIEHAGFEAGQRVKITVEHERLVITAE</sequence>
<keyword evidence="4" id="KW-1185">Reference proteome</keyword>
<dbReference type="GO" id="GO:0016070">
    <property type="term" value="P:RNA metabolic process"/>
    <property type="evidence" value="ECO:0007669"/>
    <property type="project" value="InterPro"/>
</dbReference>
<evidence type="ECO:0000313" key="4">
    <source>
        <dbReference type="Proteomes" id="UP000029424"/>
    </source>
</evidence>
<protein>
    <submittedName>
        <fullName evidence="3">Toxin SymE, type I toxin-antitoxin system family protein</fullName>
    </submittedName>
</protein>
<dbReference type="GO" id="GO:0016788">
    <property type="term" value="F:hydrolase activity, acting on ester bonds"/>
    <property type="evidence" value="ECO:0007669"/>
    <property type="project" value="InterPro"/>
</dbReference>
<feature type="domain" description="Toxin SymE-like" evidence="2">
    <location>
        <begin position="64"/>
        <end position="98"/>
    </location>
</feature>
<organism evidence="3 4">
    <name type="scientific">Burkholderia oklahomensis</name>
    <dbReference type="NCBI Taxonomy" id="342113"/>
    <lineage>
        <taxon>Bacteria</taxon>
        <taxon>Pseudomonadati</taxon>
        <taxon>Pseudomonadota</taxon>
        <taxon>Betaproteobacteria</taxon>
        <taxon>Burkholderiales</taxon>
        <taxon>Burkholderiaceae</taxon>
        <taxon>Burkholderia</taxon>
        <taxon>pseudomallei group</taxon>
    </lineage>
</organism>
<evidence type="ECO:0000256" key="1">
    <source>
        <dbReference type="SAM" id="MobiDB-lite"/>
    </source>
</evidence>
<name>A0AAI8BD91_9BURK</name>
<dbReference type="EMBL" id="CP008727">
    <property type="protein sequence ID" value="AIO69899.1"/>
    <property type="molecule type" value="Genomic_DNA"/>
</dbReference>
<evidence type="ECO:0000313" key="3">
    <source>
        <dbReference type="EMBL" id="AIO69899.1"/>
    </source>
</evidence>
<accession>A0AAI8BD91</accession>
<gene>
    <name evidence="3" type="ORF">DM82_6378</name>
</gene>
<evidence type="ECO:0000259" key="2">
    <source>
        <dbReference type="Pfam" id="PF08845"/>
    </source>
</evidence>
<dbReference type="GO" id="GO:0003723">
    <property type="term" value="F:RNA binding"/>
    <property type="evidence" value="ECO:0007669"/>
    <property type="project" value="InterPro"/>
</dbReference>
<dbReference type="Proteomes" id="UP000029424">
    <property type="component" value="Chromosome 2"/>
</dbReference>